<dbReference type="AlphaFoldDB" id="A0A1T4Y7S8"/>
<keyword evidence="2" id="KW-1185">Reference proteome</keyword>
<reference evidence="1 2" key="1">
    <citation type="submission" date="2017-02" db="EMBL/GenBank/DDBJ databases">
        <authorList>
            <person name="Peterson S.W."/>
        </authorList>
    </citation>
    <scope>NUCLEOTIDE SEQUENCE [LARGE SCALE GENOMIC DNA]</scope>
    <source>
        <strain evidence="1 2">DSM 16080</strain>
    </source>
</reference>
<proteinExistence type="predicted"/>
<evidence type="ECO:0000313" key="1">
    <source>
        <dbReference type="EMBL" id="SKA97839.1"/>
    </source>
</evidence>
<protein>
    <submittedName>
        <fullName evidence="1">Uncharacterized protein</fullName>
    </submittedName>
</protein>
<accession>A0A1T4Y7S8</accession>
<organism evidence="1 2">
    <name type="scientific">Paucidesulfovibrio gracilis DSM 16080</name>
    <dbReference type="NCBI Taxonomy" id="1121449"/>
    <lineage>
        <taxon>Bacteria</taxon>
        <taxon>Pseudomonadati</taxon>
        <taxon>Thermodesulfobacteriota</taxon>
        <taxon>Desulfovibrionia</taxon>
        <taxon>Desulfovibrionales</taxon>
        <taxon>Desulfovibrionaceae</taxon>
        <taxon>Paucidesulfovibrio</taxon>
    </lineage>
</organism>
<feature type="non-terminal residue" evidence="1">
    <location>
        <position position="1"/>
    </location>
</feature>
<dbReference type="EMBL" id="FUYC01000037">
    <property type="protein sequence ID" value="SKA97839.1"/>
    <property type="molecule type" value="Genomic_DNA"/>
</dbReference>
<name>A0A1T4Y7S8_9BACT</name>
<dbReference type="Proteomes" id="UP000190027">
    <property type="component" value="Unassembled WGS sequence"/>
</dbReference>
<sequence>AGLEQGKVFGKGVQGEEPFFRKVFPLVAEGSRWNDHKWVIKMLLETWSQ</sequence>
<evidence type="ECO:0000313" key="2">
    <source>
        <dbReference type="Proteomes" id="UP000190027"/>
    </source>
</evidence>
<gene>
    <name evidence="1" type="ORF">SAMN02745704_02878</name>
</gene>